<dbReference type="GO" id="GO:0016020">
    <property type="term" value="C:membrane"/>
    <property type="evidence" value="ECO:0007669"/>
    <property type="project" value="UniProtKB-SubCell"/>
</dbReference>
<dbReference type="PANTHER" id="PTHR31645:SF76">
    <property type="entry name" value="METAL-NICOTIANAMINE TRANSPORTER YSL8-RELATED"/>
    <property type="match status" value="1"/>
</dbReference>
<evidence type="ECO:0000313" key="9">
    <source>
        <dbReference type="Proteomes" id="UP000734854"/>
    </source>
</evidence>
<evidence type="ECO:0000256" key="4">
    <source>
        <dbReference type="ARBA" id="ARBA00022692"/>
    </source>
</evidence>
<evidence type="ECO:0000256" key="2">
    <source>
        <dbReference type="ARBA" id="ARBA00010276"/>
    </source>
</evidence>
<protein>
    <submittedName>
        <fullName evidence="8">Uncharacterized protein</fullName>
    </submittedName>
</protein>
<evidence type="ECO:0000256" key="7">
    <source>
        <dbReference type="SAM" id="Phobius"/>
    </source>
</evidence>
<evidence type="ECO:0000256" key="6">
    <source>
        <dbReference type="ARBA" id="ARBA00023136"/>
    </source>
</evidence>
<proteinExistence type="inferred from homology"/>
<evidence type="ECO:0000256" key="1">
    <source>
        <dbReference type="ARBA" id="ARBA00004141"/>
    </source>
</evidence>
<dbReference type="GO" id="GO:0035673">
    <property type="term" value="F:oligopeptide transmembrane transporter activity"/>
    <property type="evidence" value="ECO:0007669"/>
    <property type="project" value="InterPro"/>
</dbReference>
<feature type="transmembrane region" description="Helical" evidence="7">
    <location>
        <begin position="54"/>
        <end position="80"/>
    </location>
</feature>
<dbReference type="EMBL" id="JACMSC010000007">
    <property type="protein sequence ID" value="KAG6515680.1"/>
    <property type="molecule type" value="Genomic_DNA"/>
</dbReference>
<reference evidence="8 9" key="1">
    <citation type="submission" date="2020-08" db="EMBL/GenBank/DDBJ databases">
        <title>Plant Genome Project.</title>
        <authorList>
            <person name="Zhang R.-G."/>
        </authorList>
    </citation>
    <scope>NUCLEOTIDE SEQUENCE [LARGE SCALE GENOMIC DNA]</scope>
    <source>
        <tissue evidence="8">Rhizome</tissue>
    </source>
</reference>
<comment type="caution">
    <text evidence="8">The sequence shown here is derived from an EMBL/GenBank/DDBJ whole genome shotgun (WGS) entry which is preliminary data.</text>
</comment>
<name>A0A8J5GWY0_ZINOF</name>
<dbReference type="PANTHER" id="PTHR31645">
    <property type="entry name" value="OLIGOPEPTIDE TRANSPORTER YGL114W-RELATED"/>
    <property type="match status" value="1"/>
</dbReference>
<accession>A0A8J5GWY0</accession>
<dbReference type="Proteomes" id="UP000734854">
    <property type="component" value="Unassembled WGS sequence"/>
</dbReference>
<keyword evidence="3" id="KW-0813">Transport</keyword>
<sequence>MMLSVIVMKLDPTTGIIPSLNVAFGLLSFFIKLWTKVLEHTGVLHVPFTRQENAVIQTCIVTAYGLAFSGALLSNIFFLFMFDSNFKTLLTGGYGNYLLGMSLKIAGQTKEANDPLNIKDPKLGWMIVCRQFVGLFSVTPLRKVSRIKQWPNDCVEFLASGLMCGDGVWSLPQAVLALLKVKPPICMKFLSRQMNERFDTIIKPAS</sequence>
<evidence type="ECO:0000256" key="5">
    <source>
        <dbReference type="ARBA" id="ARBA00022989"/>
    </source>
</evidence>
<keyword evidence="9" id="KW-1185">Reference proteome</keyword>
<keyword evidence="5 7" id="KW-1133">Transmembrane helix</keyword>
<keyword evidence="4 7" id="KW-0812">Transmembrane</keyword>
<dbReference type="InterPro" id="IPR004813">
    <property type="entry name" value="OPT"/>
</dbReference>
<comment type="similarity">
    <text evidence="2">Belongs to the YSL (TC 2.A.67.2) family.</text>
</comment>
<dbReference type="Pfam" id="PF03169">
    <property type="entry name" value="OPT"/>
    <property type="match status" value="1"/>
</dbReference>
<comment type="subcellular location">
    <subcellularLocation>
        <location evidence="1">Membrane</location>
        <topology evidence="1">Multi-pass membrane protein</topology>
    </subcellularLocation>
</comment>
<evidence type="ECO:0000313" key="8">
    <source>
        <dbReference type="EMBL" id="KAG6515680.1"/>
    </source>
</evidence>
<feature type="transmembrane region" description="Helical" evidence="7">
    <location>
        <begin position="12"/>
        <end position="34"/>
    </location>
</feature>
<organism evidence="8 9">
    <name type="scientific">Zingiber officinale</name>
    <name type="common">Ginger</name>
    <name type="synonym">Amomum zingiber</name>
    <dbReference type="NCBI Taxonomy" id="94328"/>
    <lineage>
        <taxon>Eukaryota</taxon>
        <taxon>Viridiplantae</taxon>
        <taxon>Streptophyta</taxon>
        <taxon>Embryophyta</taxon>
        <taxon>Tracheophyta</taxon>
        <taxon>Spermatophyta</taxon>
        <taxon>Magnoliopsida</taxon>
        <taxon>Liliopsida</taxon>
        <taxon>Zingiberales</taxon>
        <taxon>Zingiberaceae</taxon>
        <taxon>Zingiber</taxon>
    </lineage>
</organism>
<keyword evidence="6 7" id="KW-0472">Membrane</keyword>
<gene>
    <name evidence="8" type="ORF">ZIOFF_026109</name>
</gene>
<dbReference type="AlphaFoldDB" id="A0A8J5GWY0"/>
<evidence type="ECO:0000256" key="3">
    <source>
        <dbReference type="ARBA" id="ARBA00022448"/>
    </source>
</evidence>
<dbReference type="InterPro" id="IPR045035">
    <property type="entry name" value="YSL-like"/>
</dbReference>